<dbReference type="InterPro" id="IPR015943">
    <property type="entry name" value="WD40/YVTN_repeat-like_dom_sf"/>
</dbReference>
<dbReference type="GO" id="GO:0006334">
    <property type="term" value="P:nucleosome assembly"/>
    <property type="evidence" value="ECO:0007669"/>
    <property type="project" value="TreeGrafter"/>
</dbReference>
<dbReference type="PANTHER" id="PTHR15271:SF4">
    <property type="entry name" value="CHROMATIN ASSEMBLY FACTOR 1 SUBUNIT B"/>
    <property type="match status" value="1"/>
</dbReference>
<feature type="repeat" description="WD" evidence="1">
    <location>
        <begin position="42"/>
        <end position="83"/>
    </location>
</feature>
<dbReference type="PROSITE" id="PS50082">
    <property type="entry name" value="WD_REPEATS_2"/>
    <property type="match status" value="1"/>
</dbReference>
<dbReference type="AlphaFoldDB" id="A0A0R3TYS7"/>
<dbReference type="WBParaSite" id="HNAJ_0001302601-mRNA-1">
    <property type="protein sequence ID" value="HNAJ_0001302601-mRNA-1"/>
    <property type="gene ID" value="HNAJ_0001302601"/>
</dbReference>
<dbReference type="Gene3D" id="2.130.10.10">
    <property type="entry name" value="YVTN repeat-like/Quinoprotein amine dehydrogenase"/>
    <property type="match status" value="1"/>
</dbReference>
<dbReference type="InterPro" id="IPR001680">
    <property type="entry name" value="WD40_rpt"/>
</dbReference>
<dbReference type="SUPFAM" id="SSF82171">
    <property type="entry name" value="DPP6 N-terminal domain-like"/>
    <property type="match status" value="1"/>
</dbReference>
<feature type="compositionally biased region" description="Basic and acidic residues" evidence="2">
    <location>
        <begin position="158"/>
        <end position="175"/>
    </location>
</feature>
<name>A0A0R3TYS7_RODNA</name>
<proteinExistence type="predicted"/>
<dbReference type="GO" id="GO:0006335">
    <property type="term" value="P:DNA replication-dependent chromatin assembly"/>
    <property type="evidence" value="ECO:0007669"/>
    <property type="project" value="InterPro"/>
</dbReference>
<dbReference type="STRING" id="102285.A0A0R3TYS7"/>
<sequence length="274" mass="29244">LAWSPNEKAIVSGGVDKKVILYTLNIPASGDVTSLTVDKEVLGSHKHLVQGVAWDPEGMFVASLSNDRSFHVYNVNKKTRAFNVSKDDSWRSFFRRVAFSPDGAILVCSSGNLEAAQFAGDMGSTAAPAAAGGGGGGVPREPNSTKRDEEKMEVEEGGAGKEVADKEGDGEKENKPVGAAEIPAASTHAPQHGAHIFRSAWPKTPCVSLPTGRRPVIAVRFCPQPFQLRVTNPAPGVATSSLFDLPYRWVFCLVLDDGVLLYDTQQSHPFAQVG</sequence>
<dbReference type="GO" id="GO:0005634">
    <property type="term" value="C:nucleus"/>
    <property type="evidence" value="ECO:0007669"/>
    <property type="project" value="TreeGrafter"/>
</dbReference>
<dbReference type="InterPro" id="IPR045145">
    <property type="entry name" value="PTHR15271"/>
</dbReference>
<dbReference type="GO" id="GO:0033186">
    <property type="term" value="C:CAF-1 complex"/>
    <property type="evidence" value="ECO:0007669"/>
    <property type="project" value="TreeGrafter"/>
</dbReference>
<keyword evidence="1" id="KW-0853">WD repeat</keyword>
<organism evidence="3">
    <name type="scientific">Rodentolepis nana</name>
    <name type="common">Dwarf tapeworm</name>
    <name type="synonym">Hymenolepis nana</name>
    <dbReference type="NCBI Taxonomy" id="102285"/>
    <lineage>
        <taxon>Eukaryota</taxon>
        <taxon>Metazoa</taxon>
        <taxon>Spiralia</taxon>
        <taxon>Lophotrochozoa</taxon>
        <taxon>Platyhelminthes</taxon>
        <taxon>Cestoda</taxon>
        <taxon>Eucestoda</taxon>
        <taxon>Cyclophyllidea</taxon>
        <taxon>Hymenolepididae</taxon>
        <taxon>Rodentolepis</taxon>
    </lineage>
</organism>
<accession>A0A0R3TYS7</accession>
<evidence type="ECO:0000313" key="3">
    <source>
        <dbReference type="WBParaSite" id="HNAJ_0001302601-mRNA-1"/>
    </source>
</evidence>
<evidence type="ECO:0000256" key="1">
    <source>
        <dbReference type="PROSITE-ProRule" id="PRU00221"/>
    </source>
</evidence>
<feature type="region of interest" description="Disordered" evidence="2">
    <location>
        <begin position="126"/>
        <end position="175"/>
    </location>
</feature>
<reference evidence="3" key="1">
    <citation type="submission" date="2017-02" db="UniProtKB">
        <authorList>
            <consortium name="WormBaseParasite"/>
        </authorList>
    </citation>
    <scope>IDENTIFICATION</scope>
</reference>
<dbReference type="Pfam" id="PF00400">
    <property type="entry name" value="WD40"/>
    <property type="match status" value="2"/>
</dbReference>
<evidence type="ECO:0000256" key="2">
    <source>
        <dbReference type="SAM" id="MobiDB-lite"/>
    </source>
</evidence>
<dbReference type="PANTHER" id="PTHR15271">
    <property type="entry name" value="CHROMATIN ASSEMBLY FACTOR 1 SUBUNIT B"/>
    <property type="match status" value="1"/>
</dbReference>
<protein>
    <submittedName>
        <fullName evidence="3">WD_REPEATS_REGION domain-containing protein</fullName>
    </submittedName>
</protein>